<dbReference type="PANTHER" id="PTHR31658:SF0">
    <property type="entry name" value="CONSERVED OLIGOMERIC GOLGI COMPLEX SUBUNIT 1"/>
    <property type="match status" value="1"/>
</dbReference>
<evidence type="ECO:0000256" key="1">
    <source>
        <dbReference type="ARBA" id="ARBA00004395"/>
    </source>
</evidence>
<keyword evidence="5" id="KW-0653">Protein transport</keyword>
<protein>
    <recommendedName>
        <fullName evidence="3">Conserved oligomeric Golgi complex subunit 1</fullName>
    </recommendedName>
</protein>
<gene>
    <name evidence="8" type="ORF">PBIL07802_LOCUS29414</name>
</gene>
<evidence type="ECO:0000256" key="2">
    <source>
        <dbReference type="ARBA" id="ARBA00006653"/>
    </source>
</evidence>
<organism evidence="8">
    <name type="scientific">Palpitomonas bilix</name>
    <dbReference type="NCBI Taxonomy" id="652834"/>
    <lineage>
        <taxon>Eukaryota</taxon>
        <taxon>Eukaryota incertae sedis</taxon>
    </lineage>
</organism>
<comment type="similarity">
    <text evidence="2">Belongs to the COG1 family.</text>
</comment>
<dbReference type="GO" id="GO:0006891">
    <property type="term" value="P:intra-Golgi vesicle-mediated transport"/>
    <property type="evidence" value="ECO:0007669"/>
    <property type="project" value="InterPro"/>
</dbReference>
<dbReference type="InterPro" id="IPR033370">
    <property type="entry name" value="COG1"/>
</dbReference>
<sequence length="806" mass="88087">MNSVDEFVSGKLSPSELVDNLLTSCSLPQLQLASRRLQQEEAGRKGELRTVLGARYEELIDASEQVEKMKDGAAEFSSLTSAMNSALSELKHGLSLFGDVIGASEDDAPRGLSVSSRVEDASCMIEVLLDAPGRIWGYIDQDEYLHAIVFLHHCTALHAKLEQTETDDVKELMARCLFLSEQMDTLSQFEERVKRSAEEYLCEESEEALKISGALACVGYLSNMDGGSLVDLFLRSRQCRLEGYLEKGRFETLVDSNTSSPKDAQRGVSTGSIVQFFSVLADTLDAIGHIFGNSRTDVASMATVVQHVNKDISHSILSSLPLLSLPPFKFPATLASAAVKSGGKLERKAALWVGHMLQLWKSKCDSDVSLELEDVPGFIGMLLSCVLKPAQATTSSVNEKRGGKAYQKKGWDVMRGLYSNGFECPSARSVFSTYILPSIEGSIVTAVRSCAEGMYKLLQETLQGNVPELAGLLDMNGQFDSLVSVLSTVESVNKSVNEALESLYGESEADDLLDTCLKAAAVAITREAKSVFDMCLSRLQYVAGDSESDESLRVAGVGGKANIALACLAFFENSSAGEGVLSGVREAALRQAYLVQYGLRVWAGRIRFREDTQDLSLRFFRKLVFEGEGFTQGFSVPTLPSQSLLSLLSWADKRIENMIGSQNLHQDATSIVAGACAQSFIMTRRKHVEDGLGREKLWQSLFDCLFLSSLCLPLQDDVLESLRLLEQKIKGEIDEVEYELAVDTLEMTAQNAAARTSLCMSSIGASIPSKLSKQEEWTKKLILLQPPPRRFALLPAASVDGLSEQR</sequence>
<evidence type="ECO:0000256" key="3">
    <source>
        <dbReference type="ARBA" id="ARBA00020978"/>
    </source>
</evidence>
<evidence type="ECO:0000256" key="7">
    <source>
        <dbReference type="ARBA" id="ARBA00023136"/>
    </source>
</evidence>
<dbReference type="GO" id="GO:0015031">
    <property type="term" value="P:protein transport"/>
    <property type="evidence" value="ECO:0007669"/>
    <property type="project" value="UniProtKB-KW"/>
</dbReference>
<dbReference type="GO" id="GO:0017119">
    <property type="term" value="C:Golgi transport complex"/>
    <property type="evidence" value="ECO:0007669"/>
    <property type="project" value="InterPro"/>
</dbReference>
<keyword evidence="4" id="KW-0813">Transport</keyword>
<accession>A0A7S3GI90</accession>
<comment type="subcellular location">
    <subcellularLocation>
        <location evidence="1">Golgi apparatus membrane</location>
        <topology evidence="1">Peripheral membrane protein</topology>
    </subcellularLocation>
</comment>
<reference evidence="8" key="1">
    <citation type="submission" date="2021-01" db="EMBL/GenBank/DDBJ databases">
        <authorList>
            <person name="Corre E."/>
            <person name="Pelletier E."/>
            <person name="Niang G."/>
            <person name="Scheremetjew M."/>
            <person name="Finn R."/>
            <person name="Kale V."/>
            <person name="Holt S."/>
            <person name="Cochrane G."/>
            <person name="Meng A."/>
            <person name="Brown T."/>
            <person name="Cohen L."/>
        </authorList>
    </citation>
    <scope>NUCLEOTIDE SEQUENCE</scope>
    <source>
        <strain evidence="8">NIES-2562</strain>
    </source>
</reference>
<dbReference type="GO" id="GO:0000139">
    <property type="term" value="C:Golgi membrane"/>
    <property type="evidence" value="ECO:0007669"/>
    <property type="project" value="UniProtKB-SubCell"/>
</dbReference>
<evidence type="ECO:0000256" key="4">
    <source>
        <dbReference type="ARBA" id="ARBA00022448"/>
    </source>
</evidence>
<evidence type="ECO:0000256" key="5">
    <source>
        <dbReference type="ARBA" id="ARBA00022927"/>
    </source>
</evidence>
<evidence type="ECO:0000256" key="6">
    <source>
        <dbReference type="ARBA" id="ARBA00023034"/>
    </source>
</evidence>
<dbReference type="Pfam" id="PF08700">
    <property type="entry name" value="VPS51_Exo84_N"/>
    <property type="match status" value="1"/>
</dbReference>
<evidence type="ECO:0000313" key="8">
    <source>
        <dbReference type="EMBL" id="CAE0267071.1"/>
    </source>
</evidence>
<name>A0A7S3GI90_9EUKA</name>
<dbReference type="EMBL" id="HBIB01044937">
    <property type="protein sequence ID" value="CAE0267071.1"/>
    <property type="molecule type" value="Transcribed_RNA"/>
</dbReference>
<keyword evidence="6" id="KW-0333">Golgi apparatus</keyword>
<dbReference type="AlphaFoldDB" id="A0A7S3GI90"/>
<dbReference type="PANTHER" id="PTHR31658">
    <property type="entry name" value="CONSERVED OLIGOMERIC GOLGI COMPLEX SUBUNIT 1"/>
    <property type="match status" value="1"/>
</dbReference>
<proteinExistence type="inferred from homology"/>
<keyword evidence="7" id="KW-0472">Membrane</keyword>